<organism evidence="3 4">
    <name type="scientific">Ancylobacter amanitiformis</name>
    <dbReference type="NCBI Taxonomy" id="217069"/>
    <lineage>
        <taxon>Bacteria</taxon>
        <taxon>Pseudomonadati</taxon>
        <taxon>Pseudomonadota</taxon>
        <taxon>Alphaproteobacteria</taxon>
        <taxon>Hyphomicrobiales</taxon>
        <taxon>Xanthobacteraceae</taxon>
        <taxon>Ancylobacter</taxon>
    </lineage>
</organism>
<dbReference type="RefSeq" id="WP_306891576.1">
    <property type="nucleotide sequence ID" value="NZ_JAUSVR010000018.1"/>
</dbReference>
<dbReference type="InterPro" id="IPR009936">
    <property type="entry name" value="DUF1468"/>
</dbReference>
<proteinExistence type="predicted"/>
<evidence type="ECO:0000256" key="1">
    <source>
        <dbReference type="SAM" id="Phobius"/>
    </source>
</evidence>
<evidence type="ECO:0000313" key="3">
    <source>
        <dbReference type="EMBL" id="MDQ0512928.1"/>
    </source>
</evidence>
<comment type="caution">
    <text evidence="3">The sequence shown here is derived from an EMBL/GenBank/DDBJ whole genome shotgun (WGS) entry which is preliminary data.</text>
</comment>
<keyword evidence="1" id="KW-0472">Membrane</keyword>
<evidence type="ECO:0000313" key="4">
    <source>
        <dbReference type="Proteomes" id="UP001235094"/>
    </source>
</evidence>
<keyword evidence="4" id="KW-1185">Reference proteome</keyword>
<dbReference type="Pfam" id="PF07331">
    <property type="entry name" value="TctB"/>
    <property type="match status" value="1"/>
</dbReference>
<keyword evidence="1" id="KW-0812">Transmembrane</keyword>
<name>A0ABU0LW65_9HYPH</name>
<feature type="transmembrane region" description="Helical" evidence="1">
    <location>
        <begin position="129"/>
        <end position="148"/>
    </location>
</feature>
<gene>
    <name evidence="3" type="ORF">QOZ99_003844</name>
</gene>
<dbReference type="EMBL" id="JAUSVR010000018">
    <property type="protein sequence ID" value="MDQ0512928.1"/>
    <property type="molecule type" value="Genomic_DNA"/>
</dbReference>
<accession>A0ABU0LW65</accession>
<dbReference type="Proteomes" id="UP001235094">
    <property type="component" value="Unassembled WGS sequence"/>
</dbReference>
<evidence type="ECO:0000259" key="2">
    <source>
        <dbReference type="Pfam" id="PF07331"/>
    </source>
</evidence>
<keyword evidence="1" id="KW-1133">Transmembrane helix</keyword>
<feature type="transmembrane region" description="Helical" evidence="1">
    <location>
        <begin position="54"/>
        <end position="72"/>
    </location>
</feature>
<protein>
    <submittedName>
        <fullName evidence="3">Tricarboxylic transport membrane protein</fullName>
    </submittedName>
</protein>
<reference evidence="3 4" key="1">
    <citation type="submission" date="2023-07" db="EMBL/GenBank/DDBJ databases">
        <title>Genomic Encyclopedia of Type Strains, Phase IV (KMG-IV): sequencing the most valuable type-strain genomes for metagenomic binning, comparative biology and taxonomic classification.</title>
        <authorList>
            <person name="Goeker M."/>
        </authorList>
    </citation>
    <scope>NUCLEOTIDE SEQUENCE [LARGE SCALE GENOMIC DNA]</scope>
    <source>
        <strain evidence="3 4">DSM 15561</strain>
    </source>
</reference>
<feature type="domain" description="DUF1468" evidence="2">
    <location>
        <begin position="21"/>
        <end position="153"/>
    </location>
</feature>
<sequence>MRTNMGTETPSAVRSPSDLAGSLFLFFVAGIALWQADGLTFGTLEAVGPGFMPISLAVLLAGLAALLFVSSLRRNGEALAAWSLRPLVFVLGAFIVFGLALRPLGLSVAGPLAVILAGFASNETRFFETAAFGIAMTAACIGLFKYALNLPIPLAPWLLGY</sequence>
<feature type="transmembrane region" description="Helical" evidence="1">
    <location>
        <begin position="79"/>
        <end position="98"/>
    </location>
</feature>